<protein>
    <submittedName>
        <fullName evidence="2">Uncharacterized protein</fullName>
    </submittedName>
</protein>
<feature type="region of interest" description="Disordered" evidence="1">
    <location>
        <begin position="1"/>
        <end position="35"/>
    </location>
</feature>
<keyword evidence="3" id="KW-1185">Reference proteome</keyword>
<dbReference type="EMBL" id="UZAI01017339">
    <property type="protein sequence ID" value="VDP23493.1"/>
    <property type="molecule type" value="Genomic_DNA"/>
</dbReference>
<name>A0A183MML5_9TREM</name>
<evidence type="ECO:0000313" key="3">
    <source>
        <dbReference type="Proteomes" id="UP000277204"/>
    </source>
</evidence>
<gene>
    <name evidence="2" type="ORF">SMRZ_LOCUS17290</name>
</gene>
<organism evidence="2 3">
    <name type="scientific">Schistosoma margrebowiei</name>
    <dbReference type="NCBI Taxonomy" id="48269"/>
    <lineage>
        <taxon>Eukaryota</taxon>
        <taxon>Metazoa</taxon>
        <taxon>Spiralia</taxon>
        <taxon>Lophotrochozoa</taxon>
        <taxon>Platyhelminthes</taxon>
        <taxon>Trematoda</taxon>
        <taxon>Digenea</taxon>
        <taxon>Strigeidida</taxon>
        <taxon>Schistosomatoidea</taxon>
        <taxon>Schistosomatidae</taxon>
        <taxon>Schistosoma</taxon>
    </lineage>
</organism>
<accession>A0A183MML5</accession>
<dbReference type="AlphaFoldDB" id="A0A183MML5"/>
<proteinExistence type="predicted"/>
<sequence>MQRLNMQNRKQSKEKNNENDDTMGTNHKSHIKQHLSISQLEARKAELEIWRNQREEIKKQKELLKKEIENQSKQAELELKRKRQTINQLNQLSARKKAKEQSEIPRQELLERIPIQTNIQVTRDPQRLCQLTKGWEIRLTQPKTQTIIHQGLNLSVNTGRMIPQWRRNL</sequence>
<dbReference type="STRING" id="48269.A0A183MML5"/>
<dbReference type="Proteomes" id="UP000277204">
    <property type="component" value="Unassembled WGS sequence"/>
</dbReference>
<evidence type="ECO:0000256" key="1">
    <source>
        <dbReference type="SAM" id="MobiDB-lite"/>
    </source>
</evidence>
<evidence type="ECO:0000313" key="2">
    <source>
        <dbReference type="EMBL" id="VDP23493.1"/>
    </source>
</evidence>
<reference evidence="2 3" key="1">
    <citation type="submission" date="2018-11" db="EMBL/GenBank/DDBJ databases">
        <authorList>
            <consortium name="Pathogen Informatics"/>
        </authorList>
    </citation>
    <scope>NUCLEOTIDE SEQUENCE [LARGE SCALE GENOMIC DNA]</scope>
    <source>
        <strain evidence="2 3">Zambia</strain>
    </source>
</reference>